<evidence type="ECO:0000313" key="12">
    <source>
        <dbReference type="EMBL" id="VDN91955.1"/>
    </source>
</evidence>
<dbReference type="WBParaSite" id="BPAG_0001080701-mRNA-1">
    <property type="protein sequence ID" value="BPAG_0001080701-mRNA-1"/>
    <property type="gene ID" value="BPAG_0001080701"/>
</dbReference>
<evidence type="ECO:0000256" key="9">
    <source>
        <dbReference type="SAM" id="Coils"/>
    </source>
</evidence>
<evidence type="ECO:0000313" key="14">
    <source>
        <dbReference type="WBParaSite" id="BPAG_0001080701-mRNA-1"/>
    </source>
</evidence>
<dbReference type="FunFam" id="3.30.200.20:FF:000163">
    <property type="entry name" value="SRSF protein kinase 2 isoform X1"/>
    <property type="match status" value="1"/>
</dbReference>
<keyword evidence="13" id="KW-1185">Reference proteome</keyword>
<evidence type="ECO:0000256" key="7">
    <source>
        <dbReference type="ARBA" id="ARBA00047899"/>
    </source>
</evidence>
<dbReference type="GO" id="GO:0050684">
    <property type="term" value="P:regulation of mRNA processing"/>
    <property type="evidence" value="ECO:0007669"/>
    <property type="project" value="TreeGrafter"/>
</dbReference>
<keyword evidence="4" id="KW-0547">Nucleotide-binding</keyword>
<proteinExistence type="predicted"/>
<name>A0A0N4TQD8_BRUPA</name>
<dbReference type="Gene3D" id="1.10.510.10">
    <property type="entry name" value="Transferase(Phosphotransferase) domain 1"/>
    <property type="match status" value="2"/>
</dbReference>
<dbReference type="GO" id="GO:0005737">
    <property type="term" value="C:cytoplasm"/>
    <property type="evidence" value="ECO:0007669"/>
    <property type="project" value="TreeGrafter"/>
</dbReference>
<dbReference type="GO" id="GO:0005524">
    <property type="term" value="F:ATP binding"/>
    <property type="evidence" value="ECO:0007669"/>
    <property type="project" value="UniProtKB-KW"/>
</dbReference>
<dbReference type="GO" id="GO:0000245">
    <property type="term" value="P:spliceosomal complex assembly"/>
    <property type="evidence" value="ECO:0007669"/>
    <property type="project" value="TreeGrafter"/>
</dbReference>
<dbReference type="STRING" id="6280.A0A0N4TQD8"/>
<keyword evidence="9" id="KW-0175">Coiled coil</keyword>
<evidence type="ECO:0000256" key="4">
    <source>
        <dbReference type="ARBA" id="ARBA00022741"/>
    </source>
</evidence>
<dbReference type="PANTHER" id="PTHR47634:SF9">
    <property type="entry name" value="PROTEIN KINASE DOMAIN-CONTAINING PROTEIN-RELATED"/>
    <property type="match status" value="1"/>
</dbReference>
<reference evidence="12 13" key="2">
    <citation type="submission" date="2018-11" db="EMBL/GenBank/DDBJ databases">
        <authorList>
            <consortium name="Pathogen Informatics"/>
        </authorList>
    </citation>
    <scope>NUCLEOTIDE SEQUENCE [LARGE SCALE GENOMIC DNA]</scope>
</reference>
<keyword evidence="5" id="KW-0418">Kinase</keyword>
<feature type="coiled-coil region" evidence="9">
    <location>
        <begin position="661"/>
        <end position="694"/>
    </location>
</feature>
<organism evidence="14">
    <name type="scientific">Brugia pahangi</name>
    <name type="common">Filarial nematode worm</name>
    <dbReference type="NCBI Taxonomy" id="6280"/>
    <lineage>
        <taxon>Eukaryota</taxon>
        <taxon>Metazoa</taxon>
        <taxon>Ecdysozoa</taxon>
        <taxon>Nematoda</taxon>
        <taxon>Chromadorea</taxon>
        <taxon>Rhabditida</taxon>
        <taxon>Spirurina</taxon>
        <taxon>Spiruromorpha</taxon>
        <taxon>Filarioidea</taxon>
        <taxon>Onchocercidae</taxon>
        <taxon>Brugia</taxon>
    </lineage>
</organism>
<evidence type="ECO:0000256" key="2">
    <source>
        <dbReference type="ARBA" id="ARBA00022527"/>
    </source>
</evidence>
<dbReference type="Gene3D" id="3.30.200.20">
    <property type="entry name" value="Phosphorylase Kinase, domain 1"/>
    <property type="match status" value="1"/>
</dbReference>
<dbReference type="InterPro" id="IPR011009">
    <property type="entry name" value="Kinase-like_dom_sf"/>
</dbReference>
<evidence type="ECO:0000259" key="11">
    <source>
        <dbReference type="PROSITE" id="PS50011"/>
    </source>
</evidence>
<dbReference type="PROSITE" id="PS50011">
    <property type="entry name" value="PROTEIN_KINASE_DOM"/>
    <property type="match status" value="1"/>
</dbReference>
<dbReference type="FunFam" id="1.10.510.10:FF:000642">
    <property type="entry name" value="Serine/threonine-protein kinase srpk2"/>
    <property type="match status" value="1"/>
</dbReference>
<evidence type="ECO:0000256" key="6">
    <source>
        <dbReference type="ARBA" id="ARBA00022840"/>
    </source>
</evidence>
<dbReference type="PROSITE" id="PS00108">
    <property type="entry name" value="PROTEIN_KINASE_ST"/>
    <property type="match status" value="1"/>
</dbReference>
<feature type="region of interest" description="Disordered" evidence="10">
    <location>
        <begin position="1103"/>
        <end position="1127"/>
    </location>
</feature>
<dbReference type="EC" id="2.7.11.1" evidence="1"/>
<dbReference type="Pfam" id="PF00069">
    <property type="entry name" value="Pkinase"/>
    <property type="match status" value="2"/>
</dbReference>
<reference evidence="14" key="1">
    <citation type="submission" date="2017-02" db="UniProtKB">
        <authorList>
            <consortium name="WormBaseParasite"/>
        </authorList>
    </citation>
    <scope>IDENTIFICATION</scope>
</reference>
<evidence type="ECO:0000313" key="13">
    <source>
        <dbReference type="Proteomes" id="UP000278627"/>
    </source>
</evidence>
<dbReference type="SMART" id="SM00220">
    <property type="entry name" value="S_TKc"/>
    <property type="match status" value="1"/>
</dbReference>
<evidence type="ECO:0000256" key="5">
    <source>
        <dbReference type="ARBA" id="ARBA00022777"/>
    </source>
</evidence>
<protein>
    <recommendedName>
        <fullName evidence="1">non-specific serine/threonine protein kinase</fullName>
        <ecNumber evidence="1">2.7.11.1</ecNumber>
    </recommendedName>
</protein>
<evidence type="ECO:0000256" key="3">
    <source>
        <dbReference type="ARBA" id="ARBA00022679"/>
    </source>
</evidence>
<gene>
    <name evidence="12" type="ORF">BPAG_LOCUS10769</name>
</gene>
<evidence type="ECO:0000256" key="1">
    <source>
        <dbReference type="ARBA" id="ARBA00012513"/>
    </source>
</evidence>
<evidence type="ECO:0000256" key="10">
    <source>
        <dbReference type="SAM" id="MobiDB-lite"/>
    </source>
</evidence>
<comment type="catalytic activity">
    <reaction evidence="7">
        <text>L-threonyl-[protein] + ATP = O-phospho-L-threonyl-[protein] + ADP + H(+)</text>
        <dbReference type="Rhea" id="RHEA:46608"/>
        <dbReference type="Rhea" id="RHEA-COMP:11060"/>
        <dbReference type="Rhea" id="RHEA-COMP:11605"/>
        <dbReference type="ChEBI" id="CHEBI:15378"/>
        <dbReference type="ChEBI" id="CHEBI:30013"/>
        <dbReference type="ChEBI" id="CHEBI:30616"/>
        <dbReference type="ChEBI" id="CHEBI:61977"/>
        <dbReference type="ChEBI" id="CHEBI:456216"/>
        <dbReference type="EC" id="2.7.11.1"/>
    </reaction>
</comment>
<keyword evidence="3" id="KW-0808">Transferase</keyword>
<sequence>MTAIQISQFEEQCESKNKRTRGTGIPSIDVCFDDNYGDKFLSNCATSYESVYELEQRIIDEESSRIPSKQDLWAVEESNISSNIRKSNEKPLNSVKMKEFVSESTDFMTTLNSEEGREYQTSTLHEHTEALDKDELLSAITLEHDGELFAPNAKLEQPFDALRTDSLSRFSKNSKSSLLPCSLGTSLFPHRYPLLISDNIQQPPNLYLHANLPLCIDCLENALWTPIVFISIYHQNHYFMLNLFDFGSYISICRNDIENTEFMLISELERIYEIKSPNLIPEGSDPFLSCCDTLFENGNGRGTPLVIPPSGNENKTIASAKASVNSNDDETKLKKSKTFDGSVSRETHKFLVEPKVTASALMNSSKTLGNGVLQQQNRPVTPLVPSKALLCSNLNFHGANHRFPCTLSPGTKTMLPDNSCNGPSAGSPSAGSESAYGDDEMEREQEEVLGSDDEEQEDPKDYRKGGYHPVAIGDVFNGRYHVIRKMGWGHFSTVWLCWDTAQMRFVAMKIVKSAEHYTEAALDEIKLLMAVRDADESDLFRERVVQLLDEFSVTGVNGTHVCMVFEVLGCNLLKLIIRSNYQGLPLEQVRVIIKQVLEGLQYLHEKCQIIHTDIKPENVLVTMTHEQVRRIAAEAILSGKMGLKLSGSAVSTAPQHMVKKVEEAMSKNKKKKLKKKRKKQRELLEQQLVQMEGLTVDPNVVLSSLNPEERNKLLRKQHSNGYDANISSRYAIPELLRSAAMTTAKMSSGNNASMSAGPHDSGVTNGIIRSYASHSVGAKPIAAHKSEIVATKAEDVQINDSVGEDTSICPTTQQNQRTSVEISLENVALKAVEVKDATEYPLLTPASDNDLDCVLCSASQFNITAVERPARFLPPIESDARSENEVKESALQLLLEKDGLSPKRLEPDYLNPAIEISVKLADLGNACWTHHHFTEDIQTRQYRSLEVLIGAGYGPPADIWSTACMAFELATGDYLFEPHSGDTYSRDEDHLAHIIELLGTISPRVYKKGAHWREFFDKHGRLLHIHQLKPWSLVEVLTQKYDWPIESAGQFASFLIPMLAFDQEERATARQCLRHDWLKPNGGKPLHEVEKQQVQVSLQNELPPILDPSSLDKPQRLADDSDNAEGEEYFLTDEMHKASLINESQQSVSTNGGEV</sequence>
<dbReference type="InterPro" id="IPR008271">
    <property type="entry name" value="Ser/Thr_kinase_AS"/>
</dbReference>
<feature type="compositionally biased region" description="Acidic residues" evidence="10">
    <location>
        <begin position="436"/>
        <end position="458"/>
    </location>
</feature>
<comment type="catalytic activity">
    <reaction evidence="8">
        <text>L-seryl-[protein] + ATP = O-phospho-L-seryl-[protein] + ADP + H(+)</text>
        <dbReference type="Rhea" id="RHEA:17989"/>
        <dbReference type="Rhea" id="RHEA-COMP:9863"/>
        <dbReference type="Rhea" id="RHEA-COMP:11604"/>
        <dbReference type="ChEBI" id="CHEBI:15378"/>
        <dbReference type="ChEBI" id="CHEBI:29999"/>
        <dbReference type="ChEBI" id="CHEBI:30616"/>
        <dbReference type="ChEBI" id="CHEBI:83421"/>
        <dbReference type="ChEBI" id="CHEBI:456216"/>
        <dbReference type="EC" id="2.7.11.1"/>
    </reaction>
</comment>
<dbReference type="SUPFAM" id="SSF56112">
    <property type="entry name" value="Protein kinase-like (PK-like)"/>
    <property type="match status" value="1"/>
</dbReference>
<dbReference type="GO" id="GO:0004674">
    <property type="term" value="F:protein serine/threonine kinase activity"/>
    <property type="evidence" value="ECO:0007669"/>
    <property type="project" value="UniProtKB-KW"/>
</dbReference>
<dbReference type="EMBL" id="UZAD01013199">
    <property type="protein sequence ID" value="VDN91955.1"/>
    <property type="molecule type" value="Genomic_DNA"/>
</dbReference>
<dbReference type="InterPro" id="IPR051334">
    <property type="entry name" value="SRPK"/>
</dbReference>
<keyword evidence="2" id="KW-0723">Serine/threonine-protein kinase</keyword>
<feature type="domain" description="Protein kinase" evidence="11">
    <location>
        <begin position="480"/>
        <end position="1078"/>
    </location>
</feature>
<dbReference type="PANTHER" id="PTHR47634">
    <property type="entry name" value="PROTEIN KINASE DOMAIN-CONTAINING PROTEIN-RELATED"/>
    <property type="match status" value="1"/>
</dbReference>
<dbReference type="Proteomes" id="UP000278627">
    <property type="component" value="Unassembled WGS sequence"/>
</dbReference>
<feature type="region of interest" description="Disordered" evidence="10">
    <location>
        <begin position="416"/>
        <end position="466"/>
    </location>
</feature>
<dbReference type="GO" id="GO:0005634">
    <property type="term" value="C:nucleus"/>
    <property type="evidence" value="ECO:0007669"/>
    <property type="project" value="TreeGrafter"/>
</dbReference>
<keyword evidence="6" id="KW-0067">ATP-binding</keyword>
<dbReference type="InterPro" id="IPR000719">
    <property type="entry name" value="Prot_kinase_dom"/>
</dbReference>
<dbReference type="AlphaFoldDB" id="A0A0N4TQD8"/>
<dbReference type="FunFam" id="1.10.510.10:FF:000275">
    <property type="entry name" value="SRSF protein kinase 2 isoform X3"/>
    <property type="match status" value="1"/>
</dbReference>
<evidence type="ECO:0000256" key="8">
    <source>
        <dbReference type="ARBA" id="ARBA00048679"/>
    </source>
</evidence>
<feature type="compositionally biased region" description="Low complexity" evidence="10">
    <location>
        <begin position="422"/>
        <end position="435"/>
    </location>
</feature>
<accession>A0A0N4TQD8</accession>